<dbReference type="SUPFAM" id="SSF50129">
    <property type="entry name" value="GroES-like"/>
    <property type="match status" value="1"/>
</dbReference>
<dbReference type="GO" id="GO:0051087">
    <property type="term" value="F:protein-folding chaperone binding"/>
    <property type="evidence" value="ECO:0007669"/>
    <property type="project" value="TreeGrafter"/>
</dbReference>
<keyword evidence="6" id="KW-1185">Reference proteome</keyword>
<dbReference type="Pfam" id="PF00166">
    <property type="entry name" value="Cpn10"/>
    <property type="match status" value="1"/>
</dbReference>
<dbReference type="SMART" id="SM00883">
    <property type="entry name" value="Cpn10"/>
    <property type="match status" value="1"/>
</dbReference>
<comment type="subunit">
    <text evidence="3">Heptamer of 7 subunits arranged in a ring. Interacts with the chaperonin GroEL.</text>
</comment>
<dbReference type="GO" id="GO:0005737">
    <property type="term" value="C:cytoplasm"/>
    <property type="evidence" value="ECO:0007669"/>
    <property type="project" value="UniProtKB-SubCell"/>
</dbReference>
<organism evidence="5 6">
    <name type="scientific">Paenibacillus pasadenensis</name>
    <dbReference type="NCBI Taxonomy" id="217090"/>
    <lineage>
        <taxon>Bacteria</taxon>
        <taxon>Bacillati</taxon>
        <taxon>Bacillota</taxon>
        <taxon>Bacilli</taxon>
        <taxon>Bacillales</taxon>
        <taxon>Paenibacillaceae</taxon>
        <taxon>Paenibacillus</taxon>
    </lineage>
</organism>
<accession>A0A2N5N3E1</accession>
<keyword evidence="2 3" id="KW-0143">Chaperone</keyword>
<keyword evidence="5" id="KW-0346">Stress response</keyword>
<dbReference type="InterPro" id="IPR020818">
    <property type="entry name" value="Chaperonin_GroES"/>
</dbReference>
<reference evidence="5 6" key="1">
    <citation type="submission" date="2017-05" db="EMBL/GenBank/DDBJ databases">
        <title>Functional genome analysis of Paenibacillus pasadenensis strain R16: insights on endophytic life style and antifungal activity.</title>
        <authorList>
            <person name="Passera A."/>
            <person name="Marcolungo L."/>
            <person name="Casati P."/>
            <person name="Brasca M."/>
            <person name="Quaglino F."/>
            <person name="Delledonne M."/>
        </authorList>
    </citation>
    <scope>NUCLEOTIDE SEQUENCE [LARGE SCALE GENOMIC DNA]</scope>
    <source>
        <strain evidence="5 6">R16</strain>
    </source>
</reference>
<dbReference type="PROSITE" id="PS00681">
    <property type="entry name" value="CHAPERONINS_CPN10"/>
    <property type="match status" value="1"/>
</dbReference>
<dbReference type="InterPro" id="IPR018369">
    <property type="entry name" value="Chaprnonin_Cpn10_CS"/>
</dbReference>
<dbReference type="PANTHER" id="PTHR10772">
    <property type="entry name" value="10 KDA HEAT SHOCK PROTEIN"/>
    <property type="match status" value="1"/>
</dbReference>
<dbReference type="GO" id="GO:0051082">
    <property type="term" value="F:unfolded protein binding"/>
    <property type="evidence" value="ECO:0007669"/>
    <property type="project" value="TreeGrafter"/>
</dbReference>
<dbReference type="FunFam" id="2.30.33.40:FF:000001">
    <property type="entry name" value="10 kDa chaperonin"/>
    <property type="match status" value="1"/>
</dbReference>
<dbReference type="CDD" id="cd00320">
    <property type="entry name" value="cpn10"/>
    <property type="match status" value="1"/>
</dbReference>
<dbReference type="PANTHER" id="PTHR10772:SF58">
    <property type="entry name" value="CO-CHAPERONIN GROES"/>
    <property type="match status" value="1"/>
</dbReference>
<gene>
    <name evidence="3" type="primary">groES</name>
    <name evidence="3" type="synonym">groS</name>
    <name evidence="5" type="ORF">B8V81_3292</name>
</gene>
<dbReference type="HAMAP" id="MF_00580">
    <property type="entry name" value="CH10"/>
    <property type="match status" value="1"/>
</dbReference>
<keyword evidence="3" id="KW-0963">Cytoplasm</keyword>
<dbReference type="AlphaFoldDB" id="A0A2N5N3E1"/>
<comment type="function">
    <text evidence="3 4">Together with the chaperonin GroEL, plays an essential role in assisting protein folding. The GroEL-GroES system forms a nano-cage that allows encapsulation of the non-native substrate proteins and provides a physical environment optimized to promote and accelerate protein folding. GroES binds to the apical surface of the GroEL ring, thereby capping the opening of the GroEL channel.</text>
</comment>
<dbReference type="Proteomes" id="UP000234789">
    <property type="component" value="Unassembled WGS sequence"/>
</dbReference>
<dbReference type="EMBL" id="NFEZ01000004">
    <property type="protein sequence ID" value="PLT44861.1"/>
    <property type="molecule type" value="Genomic_DNA"/>
</dbReference>
<proteinExistence type="inferred from homology"/>
<dbReference type="NCBIfam" id="NF001534">
    <property type="entry name" value="PRK00364.2-5"/>
    <property type="match status" value="1"/>
</dbReference>
<evidence type="ECO:0000256" key="3">
    <source>
        <dbReference type="HAMAP-Rule" id="MF_00580"/>
    </source>
</evidence>
<evidence type="ECO:0000256" key="4">
    <source>
        <dbReference type="RuleBase" id="RU000535"/>
    </source>
</evidence>
<comment type="subcellular location">
    <subcellularLocation>
        <location evidence="3">Cytoplasm</location>
    </subcellularLocation>
</comment>
<dbReference type="GO" id="GO:0046872">
    <property type="term" value="F:metal ion binding"/>
    <property type="evidence" value="ECO:0007669"/>
    <property type="project" value="TreeGrafter"/>
</dbReference>
<comment type="similarity">
    <text evidence="1 3 4">Belongs to the GroES chaperonin family.</text>
</comment>
<dbReference type="PRINTS" id="PR00297">
    <property type="entry name" value="CHAPERONIN10"/>
</dbReference>
<evidence type="ECO:0000313" key="6">
    <source>
        <dbReference type="Proteomes" id="UP000234789"/>
    </source>
</evidence>
<dbReference type="Gene3D" id="2.30.33.40">
    <property type="entry name" value="GroES chaperonin"/>
    <property type="match status" value="1"/>
</dbReference>
<comment type="caution">
    <text evidence="5">The sequence shown here is derived from an EMBL/GenBank/DDBJ whole genome shotgun (WGS) entry which is preliminary data.</text>
</comment>
<sequence length="104" mass="11438">MTNFDQGGYFFMIRPLGERVLVEPIAKEETTASGIVLPDTAKEKPQEGKVVAVGSGALKDGVRVELEVKVGDRVLFSKYAGTEIKYEGKEYLIMKESDIHAIFG</sequence>
<dbReference type="NCBIfam" id="NF001531">
    <property type="entry name" value="PRK00364.2-2"/>
    <property type="match status" value="1"/>
</dbReference>
<dbReference type="NCBIfam" id="NF001533">
    <property type="entry name" value="PRK00364.2-4"/>
    <property type="match status" value="1"/>
</dbReference>
<dbReference type="InterPro" id="IPR037124">
    <property type="entry name" value="Chaperonin_GroES_sf"/>
</dbReference>
<name>A0A2N5N3E1_9BACL</name>
<evidence type="ECO:0000313" key="5">
    <source>
        <dbReference type="EMBL" id="PLT44861.1"/>
    </source>
</evidence>
<evidence type="ECO:0000256" key="2">
    <source>
        <dbReference type="ARBA" id="ARBA00023186"/>
    </source>
</evidence>
<dbReference type="InterPro" id="IPR011032">
    <property type="entry name" value="GroES-like_sf"/>
</dbReference>
<dbReference type="GO" id="GO:0005524">
    <property type="term" value="F:ATP binding"/>
    <property type="evidence" value="ECO:0007669"/>
    <property type="project" value="InterPro"/>
</dbReference>
<protein>
    <recommendedName>
        <fullName evidence="3">Co-chaperonin GroES</fullName>
    </recommendedName>
    <alternativeName>
        <fullName evidence="3">10 kDa chaperonin</fullName>
    </alternativeName>
    <alternativeName>
        <fullName evidence="3">Chaperonin-10</fullName>
        <shortName evidence="3">Cpn10</shortName>
    </alternativeName>
</protein>
<evidence type="ECO:0000256" key="1">
    <source>
        <dbReference type="ARBA" id="ARBA00006975"/>
    </source>
</evidence>
<dbReference type="GO" id="GO:0044183">
    <property type="term" value="F:protein folding chaperone"/>
    <property type="evidence" value="ECO:0007669"/>
    <property type="project" value="InterPro"/>
</dbReference>